<keyword evidence="3" id="KW-1185">Reference proteome</keyword>
<dbReference type="EMBL" id="CAJVPP010007775">
    <property type="protein sequence ID" value="CAG8691569.1"/>
    <property type="molecule type" value="Genomic_DNA"/>
</dbReference>
<name>A0A9N9EXS7_FUNMO</name>
<organism evidence="2 3">
    <name type="scientific">Funneliformis mosseae</name>
    <name type="common">Endomycorrhizal fungus</name>
    <name type="synonym">Glomus mosseae</name>
    <dbReference type="NCBI Taxonomy" id="27381"/>
    <lineage>
        <taxon>Eukaryota</taxon>
        <taxon>Fungi</taxon>
        <taxon>Fungi incertae sedis</taxon>
        <taxon>Mucoromycota</taxon>
        <taxon>Glomeromycotina</taxon>
        <taxon>Glomeromycetes</taxon>
        <taxon>Glomerales</taxon>
        <taxon>Glomeraceae</taxon>
        <taxon>Funneliformis</taxon>
    </lineage>
</organism>
<feature type="compositionally biased region" description="Polar residues" evidence="1">
    <location>
        <begin position="305"/>
        <end position="323"/>
    </location>
</feature>
<feature type="region of interest" description="Disordered" evidence="1">
    <location>
        <begin position="462"/>
        <end position="483"/>
    </location>
</feature>
<dbReference type="AlphaFoldDB" id="A0A9N9EXS7"/>
<reference evidence="2" key="1">
    <citation type="submission" date="2021-06" db="EMBL/GenBank/DDBJ databases">
        <authorList>
            <person name="Kallberg Y."/>
            <person name="Tangrot J."/>
            <person name="Rosling A."/>
        </authorList>
    </citation>
    <scope>NUCLEOTIDE SEQUENCE</scope>
    <source>
        <strain evidence="2">87-6 pot B 2015</strain>
    </source>
</reference>
<accession>A0A9N9EXS7</accession>
<evidence type="ECO:0000256" key="1">
    <source>
        <dbReference type="SAM" id="MobiDB-lite"/>
    </source>
</evidence>
<proteinExistence type="predicted"/>
<feature type="region of interest" description="Disordered" evidence="1">
    <location>
        <begin position="305"/>
        <end position="326"/>
    </location>
</feature>
<feature type="non-terminal residue" evidence="2">
    <location>
        <position position="483"/>
    </location>
</feature>
<gene>
    <name evidence="2" type="ORF">FMOSSE_LOCUS13372</name>
</gene>
<protein>
    <submittedName>
        <fullName evidence="2">719_t:CDS:1</fullName>
    </submittedName>
</protein>
<evidence type="ECO:0000313" key="3">
    <source>
        <dbReference type="Proteomes" id="UP000789375"/>
    </source>
</evidence>
<dbReference type="Proteomes" id="UP000789375">
    <property type="component" value="Unassembled WGS sequence"/>
</dbReference>
<evidence type="ECO:0000313" key="2">
    <source>
        <dbReference type="EMBL" id="CAG8691569.1"/>
    </source>
</evidence>
<comment type="caution">
    <text evidence="2">The sequence shown here is derived from an EMBL/GenBank/DDBJ whole genome shotgun (WGS) entry which is preliminary data.</text>
</comment>
<sequence length="483" mass="54560">AKIETLFLDGTLNTICSATVIYLTRKGTTLLPLLQVKDLTERAVNSLLSKITNFERRIKVLEVLPQSLLLLVRDASPEERHCQEIFSHDVEGFCYPLTILAEQNTLKRIESERALTNMEIGYKSVIGLDAVKGLKTEQEPNLDRTREEIERNIRTLQSKLSSPMTDADISLYGALKTNLRIKNLGVRQKQLFLEPCENMKCVLPTSVTSRCNEFVNNFNNNNEVLEVLRNIVHNKKWKEDDDKLIERTDREIWKNPAFITSEMHSSQSEGTFLTDVIVPLLRAGLGDLPNGTVCLSTAKRQSIASKTQKSLGSNEERYSQTPKTPIGKKPDVMLMEKCSGKIFEIAYVESSRIICTNSKKDDDSVKLWRETQDGISFVNIACRLLSNQFSIVGIQVAGEELYLNVLVKDTNGIPRYFHLNQAQVPFSKDTSWRVVPLVHLLLTLRNITIVNKSLLMQALEQANTRSPRNVNPSPTVSSPLNDN</sequence>